<dbReference type="Pfam" id="PF00150">
    <property type="entry name" value="Cellulase"/>
    <property type="match status" value="1"/>
</dbReference>
<feature type="transmembrane region" description="Helical" evidence="6">
    <location>
        <begin position="12"/>
        <end position="35"/>
    </location>
</feature>
<proteinExistence type="inferred from homology"/>
<keyword evidence="3 5" id="KW-0378">Hydrolase</keyword>
<evidence type="ECO:0000256" key="2">
    <source>
        <dbReference type="ARBA" id="ARBA00012706"/>
    </source>
</evidence>
<evidence type="ECO:0000313" key="9">
    <source>
        <dbReference type="Proteomes" id="UP000468443"/>
    </source>
</evidence>
<evidence type="ECO:0000256" key="1">
    <source>
        <dbReference type="ARBA" id="ARBA00001678"/>
    </source>
</evidence>
<keyword evidence="6" id="KW-0472">Membrane</keyword>
<keyword evidence="6" id="KW-1133">Transmembrane helix</keyword>
<dbReference type="InterPro" id="IPR001547">
    <property type="entry name" value="Glyco_hydro_5"/>
</dbReference>
<evidence type="ECO:0000259" key="7">
    <source>
        <dbReference type="Pfam" id="PF00150"/>
    </source>
</evidence>
<evidence type="ECO:0000256" key="3">
    <source>
        <dbReference type="ARBA" id="ARBA00022801"/>
    </source>
</evidence>
<dbReference type="Gene3D" id="3.20.20.80">
    <property type="entry name" value="Glycosidases"/>
    <property type="match status" value="1"/>
</dbReference>
<dbReference type="InterPro" id="IPR045053">
    <property type="entry name" value="MAN-like"/>
</dbReference>
<dbReference type="EC" id="3.2.1.78" evidence="2"/>
<dbReference type="PROSITE" id="PS00659">
    <property type="entry name" value="GLYCOSYL_HYDROL_F5"/>
    <property type="match status" value="1"/>
</dbReference>
<comment type="similarity">
    <text evidence="5">Belongs to the glycosyl hydrolase 5 (cellulase A) family.</text>
</comment>
<feature type="domain" description="Glycoside hydrolase family 5" evidence="7">
    <location>
        <begin position="242"/>
        <end position="466"/>
    </location>
</feature>
<comment type="catalytic activity">
    <reaction evidence="1">
        <text>Random hydrolysis of (1-&gt;4)-beta-D-mannosidic linkages in mannans, galactomannans and glucomannans.</text>
        <dbReference type="EC" id="3.2.1.78"/>
    </reaction>
</comment>
<dbReference type="GO" id="GO:0000272">
    <property type="term" value="P:polysaccharide catabolic process"/>
    <property type="evidence" value="ECO:0007669"/>
    <property type="project" value="InterPro"/>
</dbReference>
<dbReference type="RefSeq" id="WP_163694054.1">
    <property type="nucleotide sequence ID" value="NZ_FXTW01000003.1"/>
</dbReference>
<dbReference type="AlphaFoldDB" id="A0A6P0UE99"/>
<keyword evidence="9" id="KW-1185">Reference proteome</keyword>
<gene>
    <name evidence="8" type="ORF">GWK09_13800</name>
</gene>
<dbReference type="PANTHER" id="PTHR31451">
    <property type="match status" value="1"/>
</dbReference>
<organism evidence="8 9">
    <name type="scientific">Muriicola jejuensis</name>
    <dbReference type="NCBI Taxonomy" id="504488"/>
    <lineage>
        <taxon>Bacteria</taxon>
        <taxon>Pseudomonadati</taxon>
        <taxon>Bacteroidota</taxon>
        <taxon>Flavobacteriia</taxon>
        <taxon>Flavobacteriales</taxon>
        <taxon>Flavobacteriaceae</taxon>
        <taxon>Muriicola</taxon>
    </lineage>
</organism>
<keyword evidence="4 5" id="KW-0326">Glycosidase</keyword>
<evidence type="ECO:0000256" key="4">
    <source>
        <dbReference type="ARBA" id="ARBA00023295"/>
    </source>
</evidence>
<comment type="caution">
    <text evidence="8">The sequence shown here is derived from an EMBL/GenBank/DDBJ whole genome shotgun (WGS) entry which is preliminary data.</text>
</comment>
<reference evidence="8 9" key="1">
    <citation type="submission" date="2020-01" db="EMBL/GenBank/DDBJ databases">
        <title>Muriicola jejuensis KCTC 22299.</title>
        <authorList>
            <person name="Wang G."/>
        </authorList>
    </citation>
    <scope>NUCLEOTIDE SEQUENCE [LARGE SCALE GENOMIC DNA]</scope>
    <source>
        <strain evidence="8 9">KCTC 22299</strain>
    </source>
</reference>
<name>A0A6P0UE99_9FLAO</name>
<evidence type="ECO:0000256" key="6">
    <source>
        <dbReference type="SAM" id="Phobius"/>
    </source>
</evidence>
<dbReference type="Proteomes" id="UP000468443">
    <property type="component" value="Unassembled WGS sequence"/>
</dbReference>
<sequence>MKNWNKNIYRVLLLFSFIGINAAILFGIGAVWVYMNSGADKASILHLSGETEDNYLPDIEWMDLENPGRPMEPQTLQEIEKDYLRSWYVRAIAFDSNDPYGLEDYYTDSLRQKLATLLELNKANGTRVRLSTISHRPTLEFYSLDGKMVVFTDEDVAWYSEVWQGEKRVQSAALTSSFRVMMLLEDGFWRVRHFEEVFNKREQVILGNDQIHFKVNEVKGLNYYPAKTPWNTFGDDFDGEVIREDFRKIKSMGLNTIRIFVPYEEFGGPRVEEERLQRLERLMDHAEGVQLKVLVTLFDFYGNYDLLDWTRTHRHAETLVKALRDHPALLGWDIKNEPDLDFDDRGKEEVLAWLREMIRQIKKYDPDHPITIGWSSLAAASNLVEEVDYISCHFYGDPDNFVPSYKALLEKIGNKEVVISEFGFSSYSGFWNFFTGSEESQAANYQIMVTALKGQELPFLSWTLYDFNEIPKSVVGRYPWRKAPQRFYGIIDSKGREKTAYGVMVQSIQK</sequence>
<dbReference type="GO" id="GO:0004553">
    <property type="term" value="F:hydrolase activity, hydrolyzing O-glycosyl compounds"/>
    <property type="evidence" value="ECO:0007669"/>
    <property type="project" value="InterPro"/>
</dbReference>
<dbReference type="InterPro" id="IPR018087">
    <property type="entry name" value="Glyco_hydro_5_CS"/>
</dbReference>
<protein>
    <recommendedName>
        <fullName evidence="2">mannan endo-1,4-beta-mannosidase</fullName>
        <ecNumber evidence="2">3.2.1.78</ecNumber>
    </recommendedName>
</protein>
<accession>A0A6P0UE99</accession>
<dbReference type="InterPro" id="IPR017853">
    <property type="entry name" value="GH"/>
</dbReference>
<keyword evidence="6" id="KW-0812">Transmembrane</keyword>
<dbReference type="EMBL" id="JAABOP010000005">
    <property type="protein sequence ID" value="NER11601.1"/>
    <property type="molecule type" value="Genomic_DNA"/>
</dbReference>
<evidence type="ECO:0000313" key="8">
    <source>
        <dbReference type="EMBL" id="NER11601.1"/>
    </source>
</evidence>
<dbReference type="PANTHER" id="PTHR31451:SF66">
    <property type="entry name" value="GLYCOSIDE HYDROLASE FAMILY 5 DOMAIN-CONTAINING PROTEIN"/>
    <property type="match status" value="1"/>
</dbReference>
<dbReference type="SUPFAM" id="SSF51445">
    <property type="entry name" value="(Trans)glycosidases"/>
    <property type="match status" value="1"/>
</dbReference>
<evidence type="ECO:0000256" key="5">
    <source>
        <dbReference type="RuleBase" id="RU361153"/>
    </source>
</evidence>